<dbReference type="EMBL" id="KT965093">
    <property type="protein sequence ID" value="AMQ46002.1"/>
    <property type="molecule type" value="Genomic_DNA"/>
</dbReference>
<proteinExistence type="predicted"/>
<accession>A0A142ECW4</accession>
<protein>
    <submittedName>
        <fullName evidence="2">Uncharacterized protein</fullName>
    </submittedName>
</protein>
<evidence type="ECO:0000313" key="2">
    <source>
        <dbReference type="EMBL" id="AMQ46002.1"/>
    </source>
</evidence>
<dbReference type="RefSeq" id="WP_020753599.1">
    <property type="nucleotide sequence ID" value="NZ_CP090385.1"/>
</dbReference>
<geneLocation type="plasmid" evidence="2">
    <name>pNDM-GJ02</name>
</geneLocation>
<feature type="region of interest" description="Disordered" evidence="1">
    <location>
        <begin position="90"/>
        <end position="113"/>
    </location>
</feature>
<organism evidence="2">
    <name type="scientific">Acinetobacter towneri</name>
    <dbReference type="NCBI Taxonomy" id="202956"/>
    <lineage>
        <taxon>Bacteria</taxon>
        <taxon>Pseudomonadati</taxon>
        <taxon>Pseudomonadota</taxon>
        <taxon>Gammaproteobacteria</taxon>
        <taxon>Moraxellales</taxon>
        <taxon>Moraxellaceae</taxon>
        <taxon>Acinetobacter</taxon>
    </lineage>
</organism>
<name>A0A142ECW4_9GAMM</name>
<dbReference type="GeneID" id="69464775"/>
<sequence>MYSVFIITNKKKFVLATYQDFSPELSDQTKLQLILNGPTVPVTVFEQYFKAPEDFEIKTFKSGIDNALEASLEVNNINLVQANKKATADARVPVLPKTRKPRTKKTTNEDQGL</sequence>
<keyword evidence="2" id="KW-0614">Plasmid</keyword>
<reference evidence="2" key="1">
    <citation type="submission" date="2017-07" db="EMBL/GenBank/DDBJ databases">
        <authorList>
            <person name="Zhou D."/>
            <person name="Huang Y."/>
            <person name="Yuan J."/>
            <person name="Huang L."/>
            <person name="Tong Y."/>
        </authorList>
    </citation>
    <scope>NUCLEOTIDE SEQUENCE</scope>
    <source>
        <strain evidence="2">G295</strain>
        <plasmid evidence="2">pNDM-GJ02</plasmid>
    </source>
</reference>
<evidence type="ECO:0000256" key="1">
    <source>
        <dbReference type="SAM" id="MobiDB-lite"/>
    </source>
</evidence>
<dbReference type="AlphaFoldDB" id="A0A142ECW4"/>